<dbReference type="InterPro" id="IPR027417">
    <property type="entry name" value="P-loop_NTPase"/>
</dbReference>
<name>A0A6I8MEA5_9FUSO</name>
<feature type="domain" description="ABC transporter" evidence="10">
    <location>
        <begin position="398"/>
        <end position="626"/>
    </location>
</feature>
<dbReference type="PROSITE" id="PS00211">
    <property type="entry name" value="ABC_TRANSPORTER_1"/>
    <property type="match status" value="1"/>
</dbReference>
<evidence type="ECO:0000256" key="2">
    <source>
        <dbReference type="ARBA" id="ARBA00022448"/>
    </source>
</evidence>
<dbReference type="Pfam" id="PF00005">
    <property type="entry name" value="ABC_tran"/>
    <property type="match status" value="1"/>
</dbReference>
<gene>
    <name evidence="12" type="ORF">OMES3154_00706</name>
</gene>
<comment type="subcellular location">
    <subcellularLocation>
        <location evidence="1">Cell membrane</location>
        <topology evidence="1">Multi-pass membrane protein</topology>
    </subcellularLocation>
</comment>
<keyword evidence="8 9" id="KW-0472">Membrane</keyword>
<sequence>MRKYTKYIILIIIFTALQVLFNTLIPKYTARNINIGIMQEGVEYAVLEKIDVDDSIKYNEDILSNYNFESNGYVLKNNVDKKSLEEKFIKSTKLSKLQLINKIKNDNKKNNVNKSLDFIIKNSYMMFIAALFSAIFITLSNVSISYTVALVSKDLREKLYKKIQNYTDYNMGKFGISSLITRTTNDITKIKDSLNMLLKISLISPLIFIFSSYQAYQLAPAITPVLVYIVLSIIIIMGVGLYLVLPKLSERQKIVDDLNNIVREILSGKRVIRAFRKQEFETEKFEKVNVSSKKLEILINVIASTINPVVDFIFNISAVIILYFVILKINTVYIGVGSIIAFIQYAINIIVSFIMVSQIFFVIPSMMISYRRVKEVLDEKILLENTENAVVLDKIKEIEFKEVDFKYEGSELNVLDKISFKIKENEFIGIIGSIGSGKSTIIKLLLRFIDKTAGEILINGIDITKYDLKSLREQISYTPQVAKVLSGTVFNNVAFDSKVKDENKAKKAIEYANALEFANLDREISQNGTNLSGGQKQRIGIARSIYKESSLMVFDDSFSALDNNTDRSIRENLQELNRMKIVISQKISTIMNADKILVLNDGEVVAFDNHENLLKTCEIYRQIYETQVGGSL</sequence>
<feature type="transmembrane region" description="Helical" evidence="9">
    <location>
        <begin position="225"/>
        <end position="245"/>
    </location>
</feature>
<dbReference type="Gene3D" id="1.20.1560.10">
    <property type="entry name" value="ABC transporter type 1, transmembrane domain"/>
    <property type="match status" value="1"/>
</dbReference>
<feature type="transmembrane region" description="Helical" evidence="9">
    <location>
        <begin position="196"/>
        <end position="213"/>
    </location>
</feature>
<dbReference type="PROSITE" id="PS50893">
    <property type="entry name" value="ABC_TRANSPORTER_2"/>
    <property type="match status" value="1"/>
</dbReference>
<evidence type="ECO:0000259" key="11">
    <source>
        <dbReference type="PROSITE" id="PS50929"/>
    </source>
</evidence>
<evidence type="ECO:0000256" key="8">
    <source>
        <dbReference type="ARBA" id="ARBA00023136"/>
    </source>
</evidence>
<dbReference type="GO" id="GO:0015421">
    <property type="term" value="F:ABC-type oligopeptide transporter activity"/>
    <property type="evidence" value="ECO:0007669"/>
    <property type="project" value="TreeGrafter"/>
</dbReference>
<accession>A0A6I8MEA5</accession>
<dbReference type="Proteomes" id="UP000419017">
    <property type="component" value="Unassembled WGS sequence"/>
</dbReference>
<keyword evidence="7 9" id="KW-1133">Transmembrane helix</keyword>
<keyword evidence="13" id="KW-1185">Reference proteome</keyword>
<organism evidence="12 13">
    <name type="scientific">Oceanivirga miroungae</name>
    <dbReference type="NCBI Taxonomy" id="1130046"/>
    <lineage>
        <taxon>Bacteria</taxon>
        <taxon>Fusobacteriati</taxon>
        <taxon>Fusobacteriota</taxon>
        <taxon>Fusobacteriia</taxon>
        <taxon>Fusobacteriales</taxon>
        <taxon>Leptotrichiaceae</taxon>
        <taxon>Oceanivirga</taxon>
    </lineage>
</organism>
<proteinExistence type="predicted"/>
<dbReference type="InterPro" id="IPR017871">
    <property type="entry name" value="ABC_transporter-like_CS"/>
</dbReference>
<dbReference type="InterPro" id="IPR011527">
    <property type="entry name" value="ABC1_TM_dom"/>
</dbReference>
<dbReference type="InterPro" id="IPR003439">
    <property type="entry name" value="ABC_transporter-like_ATP-bd"/>
</dbReference>
<evidence type="ECO:0000256" key="7">
    <source>
        <dbReference type="ARBA" id="ARBA00022989"/>
    </source>
</evidence>
<evidence type="ECO:0000256" key="6">
    <source>
        <dbReference type="ARBA" id="ARBA00022840"/>
    </source>
</evidence>
<dbReference type="InterPro" id="IPR036640">
    <property type="entry name" value="ABC1_TM_sf"/>
</dbReference>
<dbReference type="InterPro" id="IPR039421">
    <property type="entry name" value="Type_1_exporter"/>
</dbReference>
<feature type="transmembrane region" description="Helical" evidence="9">
    <location>
        <begin position="124"/>
        <end position="151"/>
    </location>
</feature>
<dbReference type="SMART" id="SM00382">
    <property type="entry name" value="AAA"/>
    <property type="match status" value="1"/>
</dbReference>
<evidence type="ECO:0000313" key="13">
    <source>
        <dbReference type="Proteomes" id="UP000419017"/>
    </source>
</evidence>
<feature type="domain" description="ABC transmembrane type-1" evidence="11">
    <location>
        <begin position="9"/>
        <end position="365"/>
    </location>
</feature>
<dbReference type="EMBL" id="CABWIB010000001">
    <property type="protein sequence ID" value="VWL85421.1"/>
    <property type="molecule type" value="Genomic_DNA"/>
</dbReference>
<dbReference type="FunFam" id="3.40.50.300:FF:000854">
    <property type="entry name" value="Multidrug ABC transporter ATP-binding protein"/>
    <property type="match status" value="1"/>
</dbReference>
<evidence type="ECO:0000256" key="3">
    <source>
        <dbReference type="ARBA" id="ARBA00022475"/>
    </source>
</evidence>
<evidence type="ECO:0000256" key="1">
    <source>
        <dbReference type="ARBA" id="ARBA00004651"/>
    </source>
</evidence>
<feature type="transmembrane region" description="Helical" evidence="9">
    <location>
        <begin position="7"/>
        <end position="25"/>
    </location>
</feature>
<dbReference type="AlphaFoldDB" id="A0A6I8MEA5"/>
<dbReference type="SUPFAM" id="SSF52540">
    <property type="entry name" value="P-loop containing nucleoside triphosphate hydrolases"/>
    <property type="match status" value="1"/>
</dbReference>
<dbReference type="RefSeq" id="WP_197271485.1">
    <property type="nucleotide sequence ID" value="NZ_CABWIB010000001.1"/>
</dbReference>
<dbReference type="GO" id="GO:0005886">
    <property type="term" value="C:plasma membrane"/>
    <property type="evidence" value="ECO:0007669"/>
    <property type="project" value="UniProtKB-SubCell"/>
</dbReference>
<keyword evidence="3" id="KW-1003">Cell membrane</keyword>
<keyword evidence="4 9" id="KW-0812">Transmembrane</keyword>
<reference evidence="12 13" key="1">
    <citation type="submission" date="2019-10" db="EMBL/GenBank/DDBJ databases">
        <authorList>
            <person name="Blom J."/>
        </authorList>
    </citation>
    <scope>NUCLEOTIDE SEQUENCE [LARGE SCALE GENOMIC DNA]</scope>
    <source>
        <strain evidence="12 13">ES3154-GLU</strain>
    </source>
</reference>
<dbReference type="SUPFAM" id="SSF90123">
    <property type="entry name" value="ABC transporter transmembrane region"/>
    <property type="match status" value="1"/>
</dbReference>
<evidence type="ECO:0000256" key="4">
    <source>
        <dbReference type="ARBA" id="ARBA00022692"/>
    </source>
</evidence>
<dbReference type="Pfam" id="PF00664">
    <property type="entry name" value="ABC_membrane"/>
    <property type="match status" value="1"/>
</dbReference>
<dbReference type="GO" id="GO:0005524">
    <property type="term" value="F:ATP binding"/>
    <property type="evidence" value="ECO:0007669"/>
    <property type="project" value="UniProtKB-KW"/>
</dbReference>
<dbReference type="InterPro" id="IPR003593">
    <property type="entry name" value="AAA+_ATPase"/>
</dbReference>
<keyword evidence="5" id="KW-0547">Nucleotide-binding</keyword>
<evidence type="ECO:0000259" key="10">
    <source>
        <dbReference type="PROSITE" id="PS50893"/>
    </source>
</evidence>
<evidence type="ECO:0000256" key="5">
    <source>
        <dbReference type="ARBA" id="ARBA00022741"/>
    </source>
</evidence>
<dbReference type="GO" id="GO:0016887">
    <property type="term" value="F:ATP hydrolysis activity"/>
    <property type="evidence" value="ECO:0007669"/>
    <property type="project" value="InterPro"/>
</dbReference>
<keyword evidence="2" id="KW-0813">Transport</keyword>
<keyword evidence="6" id="KW-0067">ATP-binding</keyword>
<evidence type="ECO:0008006" key="14">
    <source>
        <dbReference type="Google" id="ProtNLM"/>
    </source>
</evidence>
<dbReference type="PROSITE" id="PS50929">
    <property type="entry name" value="ABC_TM1F"/>
    <property type="match status" value="1"/>
</dbReference>
<protein>
    <recommendedName>
        <fullName evidence="14">ABC transporter</fullName>
    </recommendedName>
</protein>
<dbReference type="PANTHER" id="PTHR43394:SF1">
    <property type="entry name" value="ATP-BINDING CASSETTE SUB-FAMILY B MEMBER 10, MITOCHONDRIAL"/>
    <property type="match status" value="1"/>
</dbReference>
<evidence type="ECO:0000256" key="9">
    <source>
        <dbReference type="SAM" id="Phobius"/>
    </source>
</evidence>
<dbReference type="CDD" id="cd18548">
    <property type="entry name" value="ABC_6TM_Tm287_like"/>
    <property type="match status" value="1"/>
</dbReference>
<dbReference type="Gene3D" id="3.40.50.300">
    <property type="entry name" value="P-loop containing nucleotide triphosphate hydrolases"/>
    <property type="match status" value="1"/>
</dbReference>
<dbReference type="PANTHER" id="PTHR43394">
    <property type="entry name" value="ATP-DEPENDENT PERMEASE MDL1, MITOCHONDRIAL"/>
    <property type="match status" value="1"/>
</dbReference>
<feature type="transmembrane region" description="Helical" evidence="9">
    <location>
        <begin position="332"/>
        <end position="363"/>
    </location>
</feature>
<evidence type="ECO:0000313" key="12">
    <source>
        <dbReference type="EMBL" id="VWL85421.1"/>
    </source>
</evidence>
<feature type="transmembrane region" description="Helical" evidence="9">
    <location>
        <begin position="297"/>
        <end position="326"/>
    </location>
</feature>